<dbReference type="EMBL" id="NBIV01000146">
    <property type="protein sequence ID" value="PXF42876.1"/>
    <property type="molecule type" value="Genomic_DNA"/>
</dbReference>
<keyword evidence="2" id="KW-1185">Reference proteome</keyword>
<dbReference type="AlphaFoldDB" id="A0A2V3ILB8"/>
<protein>
    <submittedName>
        <fullName evidence="1">Protein ILITYHIA</fullName>
    </submittedName>
</protein>
<evidence type="ECO:0000313" key="1">
    <source>
        <dbReference type="EMBL" id="PXF42876.1"/>
    </source>
</evidence>
<sequence length="79" mass="8238">MRAAFTGIAVRDTVSCITALQIPKGVSPFVPMLKAGLRHGSPELQGHSALGIGELVTFINAKSLGAFAIKFAGAMIWVV</sequence>
<dbReference type="OrthoDB" id="5148094at2759"/>
<evidence type="ECO:0000313" key="2">
    <source>
        <dbReference type="Proteomes" id="UP000247409"/>
    </source>
</evidence>
<organism evidence="1 2">
    <name type="scientific">Gracilariopsis chorda</name>
    <dbReference type="NCBI Taxonomy" id="448386"/>
    <lineage>
        <taxon>Eukaryota</taxon>
        <taxon>Rhodophyta</taxon>
        <taxon>Florideophyceae</taxon>
        <taxon>Rhodymeniophycidae</taxon>
        <taxon>Gracilariales</taxon>
        <taxon>Gracilariaceae</taxon>
        <taxon>Gracilariopsis</taxon>
    </lineage>
</organism>
<dbReference type="Proteomes" id="UP000247409">
    <property type="component" value="Unassembled WGS sequence"/>
</dbReference>
<reference evidence="1 2" key="1">
    <citation type="journal article" date="2018" name="Mol. Biol. Evol.">
        <title>Analysis of the draft genome of the red seaweed Gracilariopsis chorda provides insights into genome size evolution in Rhodophyta.</title>
        <authorList>
            <person name="Lee J."/>
            <person name="Yang E.C."/>
            <person name="Graf L."/>
            <person name="Yang J.H."/>
            <person name="Qiu H."/>
            <person name="Zel Zion U."/>
            <person name="Chan C.X."/>
            <person name="Stephens T.G."/>
            <person name="Weber A.P.M."/>
            <person name="Boo G.H."/>
            <person name="Boo S.M."/>
            <person name="Kim K.M."/>
            <person name="Shin Y."/>
            <person name="Jung M."/>
            <person name="Lee S.J."/>
            <person name="Yim H.S."/>
            <person name="Lee J.H."/>
            <person name="Bhattacharya D."/>
            <person name="Yoon H.S."/>
        </authorList>
    </citation>
    <scope>NUCLEOTIDE SEQUENCE [LARGE SCALE GENOMIC DNA]</scope>
    <source>
        <strain evidence="1 2">SKKU-2015</strain>
        <tissue evidence="1">Whole body</tissue>
    </source>
</reference>
<gene>
    <name evidence="1" type="ORF">BWQ96_07384</name>
</gene>
<name>A0A2V3ILB8_9FLOR</name>
<comment type="caution">
    <text evidence="1">The sequence shown here is derived from an EMBL/GenBank/DDBJ whole genome shotgun (WGS) entry which is preliminary data.</text>
</comment>
<accession>A0A2V3ILB8</accession>
<proteinExistence type="predicted"/>